<dbReference type="GO" id="GO:0004519">
    <property type="term" value="F:endonuclease activity"/>
    <property type="evidence" value="ECO:0007669"/>
    <property type="project" value="UniProtKB-KW"/>
</dbReference>
<comment type="caution">
    <text evidence="2">The sequence shown here is derived from an EMBL/GenBank/DDBJ whole genome shotgun (WGS) entry which is preliminary data.</text>
</comment>
<dbReference type="Gene3D" id="3.60.10.10">
    <property type="entry name" value="Endonuclease/exonuclease/phosphatase"/>
    <property type="match status" value="1"/>
</dbReference>
<keyword evidence="3" id="KW-1185">Reference proteome</keyword>
<organism evidence="2 3">
    <name type="scientific">Neptuniibacter pectenicola</name>
    <dbReference type="NCBI Taxonomy" id="1806669"/>
    <lineage>
        <taxon>Bacteria</taxon>
        <taxon>Pseudomonadati</taxon>
        <taxon>Pseudomonadota</taxon>
        <taxon>Gammaproteobacteria</taxon>
        <taxon>Oceanospirillales</taxon>
        <taxon>Oceanospirillaceae</taxon>
        <taxon>Neptuniibacter</taxon>
    </lineage>
</organism>
<dbReference type="EMBL" id="JBBMRA010000001">
    <property type="protein sequence ID" value="MEM5535290.1"/>
    <property type="molecule type" value="Genomic_DNA"/>
</dbReference>
<dbReference type="InterPro" id="IPR005135">
    <property type="entry name" value="Endo/exonuclease/phosphatase"/>
</dbReference>
<feature type="domain" description="Endonuclease/exonuclease/phosphatase" evidence="1">
    <location>
        <begin position="4"/>
        <end position="241"/>
    </location>
</feature>
<keyword evidence="2" id="KW-0255">Endonuclease</keyword>
<protein>
    <submittedName>
        <fullName evidence="2">Endonuclease/exonuclease/phosphatase family protein</fullName>
    </submittedName>
</protein>
<dbReference type="Pfam" id="PF03372">
    <property type="entry name" value="Exo_endo_phos"/>
    <property type="match status" value="1"/>
</dbReference>
<keyword evidence="2" id="KW-0540">Nuclease</keyword>
<gene>
    <name evidence="2" type="ORF">WNY58_02685</name>
</gene>
<evidence type="ECO:0000259" key="1">
    <source>
        <dbReference type="Pfam" id="PF03372"/>
    </source>
</evidence>
<evidence type="ECO:0000313" key="3">
    <source>
        <dbReference type="Proteomes" id="UP001449225"/>
    </source>
</evidence>
<dbReference type="Proteomes" id="UP001449225">
    <property type="component" value="Unassembled WGS sequence"/>
</dbReference>
<accession>A0ABU9TNK2</accession>
<name>A0ABU9TNK2_9GAMM</name>
<dbReference type="InterPro" id="IPR036691">
    <property type="entry name" value="Endo/exonu/phosph_ase_sf"/>
</dbReference>
<keyword evidence="2" id="KW-0378">Hydrolase</keyword>
<reference evidence="2 3" key="1">
    <citation type="submission" date="2024-03" db="EMBL/GenBank/DDBJ databases">
        <title>Community enrichment and isolation of bacterial strains for fucoidan degradation.</title>
        <authorList>
            <person name="Sichert A."/>
        </authorList>
    </citation>
    <scope>NUCLEOTIDE SEQUENCE [LARGE SCALE GENOMIC DNA]</scope>
    <source>
        <strain evidence="2 3">AS76</strain>
    </source>
</reference>
<dbReference type="SUPFAM" id="SSF56219">
    <property type="entry name" value="DNase I-like"/>
    <property type="match status" value="1"/>
</dbReference>
<dbReference type="RefSeq" id="WP_342853637.1">
    <property type="nucleotide sequence ID" value="NZ_JBBMRA010000001.1"/>
</dbReference>
<proteinExistence type="predicted"/>
<sequence length="250" mass="29209">MRIVTWNCNGALRRKLSSIELFDADIVLIQECEDPAQSTDEYRKWAGDYLWVGTSKNKGIGIFPKKGHTVKRLKWEGQFKIPNLVSNNQSTHWRTSDLNLFLPFLINDEITALAVWTKGNNSPVFGYIGQLWKFLQIHREELSHQKTMILGDLNSNAIWDKPDRWWNHSDVISELEEIGMSSLYHRQFNEPQGEETTPTFFLQRKKEKPYHIDYAFISQDMLEKASMAIGKREDWIDVSDHMPLSIQIHT</sequence>
<evidence type="ECO:0000313" key="2">
    <source>
        <dbReference type="EMBL" id="MEM5535290.1"/>
    </source>
</evidence>